<evidence type="ECO:0000259" key="1">
    <source>
        <dbReference type="Pfam" id="PF03979"/>
    </source>
</evidence>
<accession>A0A1Y2JF14</accession>
<dbReference type="RefSeq" id="WP_085403459.1">
    <property type="nucleotide sequence ID" value="NZ_NAFL01000274.1"/>
</dbReference>
<dbReference type="AlphaFoldDB" id="A0A1Y2JF14"/>
<dbReference type="Gene3D" id="1.10.220.120">
    <property type="entry name" value="Sigma-70 factor, region 1.1"/>
    <property type="match status" value="1"/>
</dbReference>
<dbReference type="EMBL" id="NAFL01000274">
    <property type="protein sequence ID" value="OSJ27210.1"/>
    <property type="molecule type" value="Genomic_DNA"/>
</dbReference>
<proteinExistence type="predicted"/>
<dbReference type="InterPro" id="IPR007127">
    <property type="entry name" value="RNA_pol_sigma_70_r1_1"/>
</dbReference>
<feature type="domain" description="RNA polymerase sigma factor 70 region 1.1" evidence="1">
    <location>
        <begin position="13"/>
        <end position="56"/>
    </location>
</feature>
<protein>
    <submittedName>
        <fullName evidence="2">RNA polymerase subunit sigma-70</fullName>
    </submittedName>
</protein>
<gene>
    <name evidence="2" type="ORF">BSZ19_33555</name>
</gene>
<reference evidence="2 3" key="1">
    <citation type="submission" date="2017-03" db="EMBL/GenBank/DDBJ databases">
        <title>Whole genome sequences of fourteen strains of Bradyrhizobium canariense and one strain of Bradyrhizobium japonicum isolated from Lupinus (Papilionoideae: Genisteae) species in Algeria.</title>
        <authorList>
            <person name="Crovadore J."/>
            <person name="Chekireb D."/>
            <person name="Brachmann A."/>
            <person name="Chablais R."/>
            <person name="Cochard B."/>
            <person name="Lefort F."/>
        </authorList>
    </citation>
    <scope>NUCLEOTIDE SEQUENCE [LARGE SCALE GENOMIC DNA]</scope>
    <source>
        <strain evidence="2 3">UBMA197</strain>
    </source>
</reference>
<evidence type="ECO:0000313" key="3">
    <source>
        <dbReference type="Proteomes" id="UP000193335"/>
    </source>
</evidence>
<dbReference type="Proteomes" id="UP000193335">
    <property type="component" value="Unassembled WGS sequence"/>
</dbReference>
<comment type="caution">
    <text evidence="2">The sequence shown here is derived from an EMBL/GenBank/DDBJ whole genome shotgun (WGS) entry which is preliminary data.</text>
</comment>
<sequence>MDWSEIVRKAVLLAEKTGYVTFDQLNELMPSTRLEPEDIEAILTALSDRGIWIAEE</sequence>
<evidence type="ECO:0000313" key="2">
    <source>
        <dbReference type="EMBL" id="OSJ27210.1"/>
    </source>
</evidence>
<organism evidence="2 3">
    <name type="scientific">Bradyrhizobium japonicum</name>
    <dbReference type="NCBI Taxonomy" id="375"/>
    <lineage>
        <taxon>Bacteria</taxon>
        <taxon>Pseudomonadati</taxon>
        <taxon>Pseudomonadota</taxon>
        <taxon>Alphaproteobacteria</taxon>
        <taxon>Hyphomicrobiales</taxon>
        <taxon>Nitrobacteraceae</taxon>
        <taxon>Bradyrhizobium</taxon>
    </lineage>
</organism>
<name>A0A1Y2JF14_BRAJP</name>
<dbReference type="GO" id="GO:0016987">
    <property type="term" value="F:sigma factor activity"/>
    <property type="evidence" value="ECO:0007669"/>
    <property type="project" value="InterPro"/>
</dbReference>
<dbReference type="Pfam" id="PF03979">
    <property type="entry name" value="Sigma70_r1_1"/>
    <property type="match status" value="1"/>
</dbReference>
<dbReference type="GO" id="GO:0003677">
    <property type="term" value="F:DNA binding"/>
    <property type="evidence" value="ECO:0007669"/>
    <property type="project" value="InterPro"/>
</dbReference>
<dbReference type="InterPro" id="IPR042189">
    <property type="entry name" value="RNA_pol_sigma_70_r1_1_sf"/>
</dbReference>